<feature type="transmembrane region" description="Helical" evidence="9">
    <location>
        <begin position="57"/>
        <end position="78"/>
    </location>
</feature>
<evidence type="ECO:0000256" key="8">
    <source>
        <dbReference type="ARBA" id="ARBA00023136"/>
    </source>
</evidence>
<dbReference type="InterPro" id="IPR011527">
    <property type="entry name" value="ABC1_TM_dom"/>
</dbReference>
<feature type="transmembrane region" description="Helical" evidence="9">
    <location>
        <begin position="240"/>
        <end position="262"/>
    </location>
</feature>
<dbReference type="PANTHER" id="PTHR43394">
    <property type="entry name" value="ATP-DEPENDENT PERMEASE MDL1, MITOCHONDRIAL"/>
    <property type="match status" value="1"/>
</dbReference>
<dbReference type="PROSITE" id="PS50893">
    <property type="entry name" value="ABC_TRANSPORTER_2"/>
    <property type="match status" value="1"/>
</dbReference>
<dbReference type="PANTHER" id="PTHR43394:SF1">
    <property type="entry name" value="ATP-BINDING CASSETTE SUB-FAMILY B MEMBER 10, MITOCHONDRIAL"/>
    <property type="match status" value="1"/>
</dbReference>
<sequence>MKFDNIKFFLPFFLKYRKEFAWGILALLVTDAAGLAIPWLLKEVIDSLPQAAHRDDMIGLALLIALVSVIQAVCRFGWRKFLFGPSRKIERDLLDYLLQHLLKLDKSFYLRFSTGDLMSRATNDLRAVRDFFGLGLLILVDAVVVIVAALILMLMIHPMLTLWVVLPLPIVSFLFFGFIREIGKRHEIVQTHLAKITTLVQENIAGVRTLHSFVQEEQEKKKFNKLNQEYVEKNLNVAKLYGTFSPSYMFTLGIAALISLWVGGKATLAGEMTLGDFVAFNGYLMMLSWPMMGMGYVVNLAQKGRAAMKRVHEIFQAEPKIADSATATAVDPDGDIEFCDASFTYPGAASPALRQIDLLIPKGSVLAITGSVGSGKSSLVKLIPRLYDPQSGSVKVGGHDLNSLSLESLRRWVGFVGQEPFLFSMTIRENIALGRPQATLEEINRAAANAGLAGELERFPDGLETLVGERGVSLSGGQKQRVALARILLVRPEVLILDDALSGLDVETEARVMENIAKEMEGSTLILVSHRLPALRRADQIIYMERGVISEKGDFNTLMANKGRYAETYNNQVLAMEMEIALQ</sequence>
<dbReference type="GO" id="GO:0015421">
    <property type="term" value="F:ABC-type oligopeptide transporter activity"/>
    <property type="evidence" value="ECO:0007669"/>
    <property type="project" value="TreeGrafter"/>
</dbReference>
<feature type="domain" description="ABC transporter" evidence="10">
    <location>
        <begin position="336"/>
        <end position="571"/>
    </location>
</feature>
<evidence type="ECO:0000256" key="3">
    <source>
        <dbReference type="ARBA" id="ARBA00022475"/>
    </source>
</evidence>
<evidence type="ECO:0000256" key="4">
    <source>
        <dbReference type="ARBA" id="ARBA00022692"/>
    </source>
</evidence>
<accession>A0A7T0C486</accession>
<dbReference type="SUPFAM" id="SSF90123">
    <property type="entry name" value="ABC transporter transmembrane region"/>
    <property type="match status" value="1"/>
</dbReference>
<dbReference type="Pfam" id="PF00005">
    <property type="entry name" value="ABC_tran"/>
    <property type="match status" value="1"/>
</dbReference>
<comment type="subcellular location">
    <subcellularLocation>
        <location evidence="1">Cell membrane</location>
        <topology evidence="1">Multi-pass membrane protein</topology>
    </subcellularLocation>
</comment>
<evidence type="ECO:0000256" key="6">
    <source>
        <dbReference type="ARBA" id="ARBA00022840"/>
    </source>
</evidence>
<dbReference type="Pfam" id="PF00664">
    <property type="entry name" value="ABC_membrane"/>
    <property type="match status" value="1"/>
</dbReference>
<dbReference type="PROSITE" id="PS50929">
    <property type="entry name" value="ABC_TM1F"/>
    <property type="match status" value="1"/>
</dbReference>
<name>A0A7T0C486_9BACT</name>
<dbReference type="GO" id="GO:0016887">
    <property type="term" value="F:ATP hydrolysis activity"/>
    <property type="evidence" value="ECO:0007669"/>
    <property type="project" value="InterPro"/>
</dbReference>
<gene>
    <name evidence="12" type="ORF">G3M78_12955</name>
</gene>
<dbReference type="PROSITE" id="PS00211">
    <property type="entry name" value="ABC_TRANSPORTER_1"/>
    <property type="match status" value="1"/>
</dbReference>
<dbReference type="Gene3D" id="3.40.50.300">
    <property type="entry name" value="P-loop containing nucleotide triphosphate hydrolases"/>
    <property type="match status" value="1"/>
</dbReference>
<keyword evidence="6 12" id="KW-0067">ATP-binding</keyword>
<keyword evidence="2" id="KW-0813">Transport</keyword>
<dbReference type="Proteomes" id="UP000594464">
    <property type="component" value="Chromosome"/>
</dbReference>
<dbReference type="InterPro" id="IPR039421">
    <property type="entry name" value="Type_1_exporter"/>
</dbReference>
<dbReference type="InterPro" id="IPR036640">
    <property type="entry name" value="ABC1_TM_sf"/>
</dbReference>
<dbReference type="InterPro" id="IPR017871">
    <property type="entry name" value="ABC_transporter-like_CS"/>
</dbReference>
<evidence type="ECO:0000256" key="5">
    <source>
        <dbReference type="ARBA" id="ARBA00022741"/>
    </source>
</evidence>
<evidence type="ECO:0000313" key="13">
    <source>
        <dbReference type="Proteomes" id="UP000594464"/>
    </source>
</evidence>
<evidence type="ECO:0000256" key="9">
    <source>
        <dbReference type="SAM" id="Phobius"/>
    </source>
</evidence>
<feature type="transmembrane region" description="Helical" evidence="9">
    <location>
        <begin position="131"/>
        <end position="154"/>
    </location>
</feature>
<dbReference type="InterPro" id="IPR003593">
    <property type="entry name" value="AAA+_ATPase"/>
</dbReference>
<keyword evidence="8 9" id="KW-0472">Membrane</keyword>
<dbReference type="SMART" id="SM00382">
    <property type="entry name" value="AAA"/>
    <property type="match status" value="1"/>
</dbReference>
<keyword evidence="3" id="KW-1003">Cell membrane</keyword>
<dbReference type="InterPro" id="IPR027417">
    <property type="entry name" value="P-loop_NTPase"/>
</dbReference>
<feature type="domain" description="ABC transmembrane type-1" evidence="11">
    <location>
        <begin position="21"/>
        <end position="303"/>
    </location>
</feature>
<evidence type="ECO:0000313" key="12">
    <source>
        <dbReference type="EMBL" id="QPJ66252.1"/>
    </source>
</evidence>
<dbReference type="InterPro" id="IPR003439">
    <property type="entry name" value="ABC_transporter-like_ATP-bd"/>
</dbReference>
<dbReference type="CDD" id="cd18541">
    <property type="entry name" value="ABC_6TM_TmrB_like"/>
    <property type="match status" value="1"/>
</dbReference>
<keyword evidence="7 9" id="KW-1133">Transmembrane helix</keyword>
<dbReference type="EMBL" id="CP048620">
    <property type="protein sequence ID" value="QPJ66252.1"/>
    <property type="molecule type" value="Genomic_DNA"/>
</dbReference>
<dbReference type="AlphaFoldDB" id="A0A7T0C486"/>
<dbReference type="KEGG" id="nva:G3M78_12955"/>
<feature type="transmembrane region" description="Helical" evidence="9">
    <location>
        <begin position="160"/>
        <end position="179"/>
    </location>
</feature>
<protein>
    <submittedName>
        <fullName evidence="12">ABC transporter ATP-binding protein</fullName>
    </submittedName>
</protein>
<keyword evidence="5" id="KW-0547">Nucleotide-binding</keyword>
<reference evidence="13" key="1">
    <citation type="submission" date="2020-02" db="EMBL/GenBank/DDBJ databases">
        <title>Genomic and physiological characterization of two novel Nitrospinaceae genera.</title>
        <authorList>
            <person name="Mueller A.J."/>
            <person name="Jung M.-Y."/>
            <person name="Strachan C.R."/>
            <person name="Herbold C.W."/>
            <person name="Kirkegaard R.H."/>
            <person name="Daims H."/>
        </authorList>
    </citation>
    <scope>NUCLEOTIDE SEQUENCE [LARGE SCALE GENOMIC DNA]</scope>
</reference>
<dbReference type="FunFam" id="3.40.50.300:FF:000221">
    <property type="entry name" value="Multidrug ABC transporter ATP-binding protein"/>
    <property type="match status" value="1"/>
</dbReference>
<dbReference type="Gene3D" id="1.20.1560.10">
    <property type="entry name" value="ABC transporter type 1, transmembrane domain"/>
    <property type="match status" value="1"/>
</dbReference>
<dbReference type="GO" id="GO:0005886">
    <property type="term" value="C:plasma membrane"/>
    <property type="evidence" value="ECO:0007669"/>
    <property type="project" value="UniProtKB-SubCell"/>
</dbReference>
<evidence type="ECO:0000259" key="11">
    <source>
        <dbReference type="PROSITE" id="PS50929"/>
    </source>
</evidence>
<evidence type="ECO:0000256" key="2">
    <source>
        <dbReference type="ARBA" id="ARBA00022448"/>
    </source>
</evidence>
<feature type="transmembrane region" description="Helical" evidence="9">
    <location>
        <begin position="282"/>
        <end position="301"/>
    </location>
</feature>
<evidence type="ECO:0000256" key="1">
    <source>
        <dbReference type="ARBA" id="ARBA00004651"/>
    </source>
</evidence>
<keyword evidence="4 9" id="KW-0812">Transmembrane</keyword>
<organism evidence="12 13">
    <name type="scientific">Candidatus Nitrohelix vancouverensis</name>
    <dbReference type="NCBI Taxonomy" id="2705534"/>
    <lineage>
        <taxon>Bacteria</taxon>
        <taxon>Pseudomonadati</taxon>
        <taxon>Nitrospinota/Tectimicrobiota group</taxon>
        <taxon>Nitrospinota</taxon>
        <taxon>Nitrospinia</taxon>
        <taxon>Nitrospinales</taxon>
        <taxon>Nitrospinaceae</taxon>
        <taxon>Candidatus Nitrohelix</taxon>
    </lineage>
</organism>
<dbReference type="GO" id="GO:0005524">
    <property type="term" value="F:ATP binding"/>
    <property type="evidence" value="ECO:0007669"/>
    <property type="project" value="UniProtKB-KW"/>
</dbReference>
<feature type="transmembrane region" description="Helical" evidence="9">
    <location>
        <begin position="20"/>
        <end position="41"/>
    </location>
</feature>
<dbReference type="SUPFAM" id="SSF52540">
    <property type="entry name" value="P-loop containing nucleoside triphosphate hydrolases"/>
    <property type="match status" value="1"/>
</dbReference>
<evidence type="ECO:0000256" key="7">
    <source>
        <dbReference type="ARBA" id="ARBA00022989"/>
    </source>
</evidence>
<proteinExistence type="predicted"/>
<evidence type="ECO:0000259" key="10">
    <source>
        <dbReference type="PROSITE" id="PS50893"/>
    </source>
</evidence>